<dbReference type="Pfam" id="PF14398">
    <property type="entry name" value="ATPgrasp_YheCD"/>
    <property type="match status" value="1"/>
</dbReference>
<evidence type="ECO:0008006" key="3">
    <source>
        <dbReference type="Google" id="ProtNLM"/>
    </source>
</evidence>
<dbReference type="RefSeq" id="WP_307472135.1">
    <property type="nucleotide sequence ID" value="NZ_JAUSUB010000002.1"/>
</dbReference>
<evidence type="ECO:0000313" key="1">
    <source>
        <dbReference type="EMBL" id="MDQ0268967.1"/>
    </source>
</evidence>
<proteinExistence type="predicted"/>
<organism evidence="1 2">
    <name type="scientific">Cytobacillus purgationiresistens</name>
    <dbReference type="NCBI Taxonomy" id="863449"/>
    <lineage>
        <taxon>Bacteria</taxon>
        <taxon>Bacillati</taxon>
        <taxon>Bacillota</taxon>
        <taxon>Bacilli</taxon>
        <taxon>Bacillales</taxon>
        <taxon>Bacillaceae</taxon>
        <taxon>Cytobacillus</taxon>
    </lineage>
</organism>
<evidence type="ECO:0000313" key="2">
    <source>
        <dbReference type="Proteomes" id="UP001238088"/>
    </source>
</evidence>
<sequence length="390" mass="44766">MKAFYDRKKNQWYSLEDLFLGSNSIPLIKVQAPAKNWLQFELRSCNKNAGPIIGILTGKGKKESLAGNGPLFIALQKEVLKNQGITVVFTADNLSEETVKGFLYSPNHNQWVPVTCPLPHIVYNRVPFRKQEAVESFIEAAEFFSKKGIPFFNPGFLDKFNLYNVFNKSNILKTYLPETILNPKKNTLNTFLKQNGKVYLKPALGSKGKGIYLLTFLPNEEVKLEGVKETVVYSHFDEFWEEQKRPLQKKTYIAQKAIEPALNEGHRYDFRILAHYNGNEHILTGVGIRQSQSQEVTTHIPNGGVLIPYKQFQTSTHDEFFRSIVKEVGRILTESHGFFGEFSIDAGISHQGDYYIYEVNSKPMSFDETEIEKKRIHLLSQLFFELSEYE</sequence>
<dbReference type="SUPFAM" id="SSF56059">
    <property type="entry name" value="Glutathione synthetase ATP-binding domain-like"/>
    <property type="match status" value="1"/>
</dbReference>
<dbReference type="EMBL" id="JAUSUB010000002">
    <property type="protein sequence ID" value="MDQ0268967.1"/>
    <property type="molecule type" value="Genomic_DNA"/>
</dbReference>
<accession>A0ABU0ACJ1</accession>
<reference evidence="1 2" key="1">
    <citation type="submission" date="2023-07" db="EMBL/GenBank/DDBJ databases">
        <title>Genomic Encyclopedia of Type Strains, Phase IV (KMG-IV): sequencing the most valuable type-strain genomes for metagenomic binning, comparative biology and taxonomic classification.</title>
        <authorList>
            <person name="Goeker M."/>
        </authorList>
    </citation>
    <scope>NUCLEOTIDE SEQUENCE [LARGE SCALE GENOMIC DNA]</scope>
    <source>
        <strain evidence="1 2">DSM 23494</strain>
    </source>
</reference>
<dbReference type="InterPro" id="IPR026838">
    <property type="entry name" value="YheC/D"/>
</dbReference>
<keyword evidence="2" id="KW-1185">Reference proteome</keyword>
<comment type="caution">
    <text evidence="1">The sequence shown here is derived from an EMBL/GenBank/DDBJ whole genome shotgun (WGS) entry which is preliminary data.</text>
</comment>
<name>A0ABU0ACJ1_9BACI</name>
<dbReference type="Proteomes" id="UP001238088">
    <property type="component" value="Unassembled WGS sequence"/>
</dbReference>
<gene>
    <name evidence="1" type="ORF">J2S17_000836</name>
</gene>
<protein>
    <recommendedName>
        <fullName evidence="3">ATP-grasp domain-containing protein</fullName>
    </recommendedName>
</protein>